<evidence type="ECO:0000313" key="3">
    <source>
        <dbReference type="EMBL" id="UYQ93871.1"/>
    </source>
</evidence>
<dbReference type="Pfam" id="PF01569">
    <property type="entry name" value="PAP2"/>
    <property type="match status" value="1"/>
</dbReference>
<dbReference type="InterPro" id="IPR036938">
    <property type="entry name" value="PAP2/HPO_sf"/>
</dbReference>
<sequence>MESLLRFDLQLFFNINGQWTHPFLDHLLPWLREPYLWAPLYLFLMVFAVYNYGWKGFFWLVMYIVTFAIADQLSGFCKSFVGRLRPFNDPVLAPYVRVLVGYYPRSGSFTSSHAANHFALATFSFITLRGVFGRWAWLFFLWAAAIGYSQVYVGVHFPLDIVGGALLGIMIGVTTGSFFQRRIRLTPEPEPATEPEQAT</sequence>
<proteinExistence type="predicted"/>
<accession>A0ABY6J3B8</accession>
<dbReference type="PANTHER" id="PTHR14969">
    <property type="entry name" value="SPHINGOSINE-1-PHOSPHATE PHOSPHOHYDROLASE"/>
    <property type="match status" value="1"/>
</dbReference>
<dbReference type="SUPFAM" id="SSF48317">
    <property type="entry name" value="Acid phosphatase/Vanadium-dependent haloperoxidase"/>
    <property type="match status" value="1"/>
</dbReference>
<dbReference type="Proteomes" id="UP001162741">
    <property type="component" value="Chromosome"/>
</dbReference>
<name>A0ABY6J3B8_9BACT</name>
<dbReference type="EMBL" id="CP107006">
    <property type="protein sequence ID" value="UYQ93871.1"/>
    <property type="molecule type" value="Genomic_DNA"/>
</dbReference>
<keyword evidence="1" id="KW-1133">Transmembrane helix</keyword>
<keyword evidence="1" id="KW-0812">Transmembrane</keyword>
<protein>
    <submittedName>
        <fullName evidence="3">Phosphatase PAP2 family protein</fullName>
    </submittedName>
</protein>
<feature type="transmembrane region" description="Helical" evidence="1">
    <location>
        <begin position="135"/>
        <end position="155"/>
    </location>
</feature>
<organism evidence="3 4">
    <name type="scientific">Chitinophaga horti</name>
    <dbReference type="NCBI Taxonomy" id="2920382"/>
    <lineage>
        <taxon>Bacteria</taxon>
        <taxon>Pseudomonadati</taxon>
        <taxon>Bacteroidota</taxon>
        <taxon>Chitinophagia</taxon>
        <taxon>Chitinophagales</taxon>
        <taxon>Chitinophagaceae</taxon>
        <taxon>Chitinophaga</taxon>
    </lineage>
</organism>
<dbReference type="PANTHER" id="PTHR14969:SF13">
    <property type="entry name" value="AT30094P"/>
    <property type="match status" value="1"/>
</dbReference>
<dbReference type="SMART" id="SM00014">
    <property type="entry name" value="acidPPc"/>
    <property type="match status" value="1"/>
</dbReference>
<keyword evidence="4" id="KW-1185">Reference proteome</keyword>
<gene>
    <name evidence="3" type="ORF">MKQ68_02020</name>
</gene>
<dbReference type="RefSeq" id="WP_264281861.1">
    <property type="nucleotide sequence ID" value="NZ_CP107006.1"/>
</dbReference>
<evidence type="ECO:0000259" key="2">
    <source>
        <dbReference type="SMART" id="SM00014"/>
    </source>
</evidence>
<feature type="transmembrane region" description="Helical" evidence="1">
    <location>
        <begin position="161"/>
        <end position="179"/>
    </location>
</feature>
<feature type="transmembrane region" description="Helical" evidence="1">
    <location>
        <begin position="35"/>
        <end position="52"/>
    </location>
</feature>
<keyword evidence="1" id="KW-0472">Membrane</keyword>
<evidence type="ECO:0000256" key="1">
    <source>
        <dbReference type="SAM" id="Phobius"/>
    </source>
</evidence>
<evidence type="ECO:0000313" key="4">
    <source>
        <dbReference type="Proteomes" id="UP001162741"/>
    </source>
</evidence>
<dbReference type="InterPro" id="IPR000326">
    <property type="entry name" value="PAP2/HPO"/>
</dbReference>
<reference evidence="3" key="1">
    <citation type="submission" date="2022-10" db="EMBL/GenBank/DDBJ databases">
        <title>Chitinophaga sp. nov., isolated from soil.</title>
        <authorList>
            <person name="Jeon C.O."/>
        </authorList>
    </citation>
    <scope>NUCLEOTIDE SEQUENCE</scope>
    <source>
        <strain evidence="3">R8</strain>
    </source>
</reference>
<dbReference type="Gene3D" id="1.20.144.10">
    <property type="entry name" value="Phosphatidic acid phosphatase type 2/haloperoxidase"/>
    <property type="match status" value="1"/>
</dbReference>
<feature type="domain" description="Phosphatidic acid phosphatase type 2/haloperoxidase" evidence="2">
    <location>
        <begin position="60"/>
        <end position="176"/>
    </location>
</feature>